<reference evidence="1 2" key="1">
    <citation type="journal article" date="2021" name="Elife">
        <title>Chloroplast acquisition without the gene transfer in kleptoplastic sea slugs, Plakobranchus ocellatus.</title>
        <authorList>
            <person name="Maeda T."/>
            <person name="Takahashi S."/>
            <person name="Yoshida T."/>
            <person name="Shimamura S."/>
            <person name="Takaki Y."/>
            <person name="Nagai Y."/>
            <person name="Toyoda A."/>
            <person name="Suzuki Y."/>
            <person name="Arimoto A."/>
            <person name="Ishii H."/>
            <person name="Satoh N."/>
            <person name="Nishiyama T."/>
            <person name="Hasebe M."/>
            <person name="Maruyama T."/>
            <person name="Minagawa J."/>
            <person name="Obokata J."/>
            <person name="Shigenobu S."/>
        </authorList>
    </citation>
    <scope>NUCLEOTIDE SEQUENCE [LARGE SCALE GENOMIC DNA]</scope>
</reference>
<dbReference type="PANTHER" id="PTHR47027:SF8">
    <property type="entry name" value="RIBONUCLEASE H"/>
    <property type="match status" value="1"/>
</dbReference>
<dbReference type="Proteomes" id="UP000735302">
    <property type="component" value="Unassembled WGS sequence"/>
</dbReference>
<evidence type="ECO:0000313" key="1">
    <source>
        <dbReference type="EMBL" id="GFN92150.1"/>
    </source>
</evidence>
<keyword evidence="1" id="KW-0540">Nuclease</keyword>
<dbReference type="EMBL" id="BLXT01002217">
    <property type="protein sequence ID" value="GFN92150.1"/>
    <property type="molecule type" value="Genomic_DNA"/>
</dbReference>
<name>A0AAV3YYJ7_9GAST</name>
<protein>
    <submittedName>
        <fullName evidence="1">Endonuclease-reverse transcriptase</fullName>
    </submittedName>
</protein>
<dbReference type="AlphaFoldDB" id="A0AAV3YYJ7"/>
<proteinExistence type="predicted"/>
<keyword evidence="1" id="KW-0378">Hydrolase</keyword>
<dbReference type="PANTHER" id="PTHR47027">
    <property type="entry name" value="REVERSE TRANSCRIPTASE DOMAIN-CONTAINING PROTEIN"/>
    <property type="match status" value="1"/>
</dbReference>
<gene>
    <name evidence="1" type="ORF">PoB_001865600</name>
</gene>
<organism evidence="1 2">
    <name type="scientific">Plakobranchus ocellatus</name>
    <dbReference type="NCBI Taxonomy" id="259542"/>
    <lineage>
        <taxon>Eukaryota</taxon>
        <taxon>Metazoa</taxon>
        <taxon>Spiralia</taxon>
        <taxon>Lophotrochozoa</taxon>
        <taxon>Mollusca</taxon>
        <taxon>Gastropoda</taxon>
        <taxon>Heterobranchia</taxon>
        <taxon>Euthyneura</taxon>
        <taxon>Panpulmonata</taxon>
        <taxon>Sacoglossa</taxon>
        <taxon>Placobranchoidea</taxon>
        <taxon>Plakobranchidae</taxon>
        <taxon>Plakobranchus</taxon>
    </lineage>
</organism>
<evidence type="ECO:0000313" key="2">
    <source>
        <dbReference type="Proteomes" id="UP000735302"/>
    </source>
</evidence>
<keyword evidence="1" id="KW-0255">Endonuclease</keyword>
<comment type="caution">
    <text evidence="1">The sequence shown here is derived from an EMBL/GenBank/DDBJ whole genome shotgun (WGS) entry which is preliminary data.</text>
</comment>
<keyword evidence="2" id="KW-1185">Reference proteome</keyword>
<dbReference type="GO" id="GO:0004519">
    <property type="term" value="F:endonuclease activity"/>
    <property type="evidence" value="ECO:0007669"/>
    <property type="project" value="UniProtKB-KW"/>
</dbReference>
<sequence>MSIESDHPATGTESGINIKRLVMCYIDKCKKEARIQIEGEEIERVNSFEYLGARIEANGKTTPEIRRRLAMATAKLRKMEKIWKGQDVHTKVRILKSIIFPTATYGCEAWTINKTDSKRITAFE</sequence>
<accession>A0AAV3YYJ7</accession>